<evidence type="ECO:0000313" key="1">
    <source>
        <dbReference type="EMBL" id="MBA4453132.1"/>
    </source>
</evidence>
<evidence type="ECO:0000313" key="2">
    <source>
        <dbReference type="Proteomes" id="UP000559653"/>
    </source>
</evidence>
<sequence length="99" mass="11971">MISFEHRVLSEYRIKIAKIDTLEKSIMTHRDPKSTESIESSKFLDVLITECDRFYEKFSEILSNNGKRPHARSRLPENQQWNDNVEKFYEKNPRRRPRN</sequence>
<dbReference type="Proteomes" id="UP000559653">
    <property type="component" value="Unassembled WGS sequence"/>
</dbReference>
<name>A0AC60W0A1_9ARCH</name>
<proteinExistence type="predicted"/>
<comment type="caution">
    <text evidence="1">The sequence shown here is derived from an EMBL/GenBank/DDBJ whole genome shotgun (WGS) entry which is preliminary data.</text>
</comment>
<reference evidence="1 2" key="1">
    <citation type="journal article" date="2020" name="Appl. Environ. Microbiol.">
        <title>Genomic Characteristics of a Novel Species of Ammonia-Oxidizing Archaea from the Jiulong River Estuary.</title>
        <authorList>
            <person name="Zou D."/>
            <person name="Wan R."/>
            <person name="Han L."/>
            <person name="Xu M.N."/>
            <person name="Liu Y."/>
            <person name="Liu H."/>
            <person name="Kao S.J."/>
            <person name="Li M."/>
        </authorList>
    </citation>
    <scope>NUCLEOTIDE SEQUENCE [LARGE SCALE GENOMIC DNA]</scope>
    <source>
        <strain evidence="1">W1bin1</strain>
    </source>
</reference>
<dbReference type="EMBL" id="JACEMZ010000078">
    <property type="protein sequence ID" value="MBA4453132.1"/>
    <property type="molecule type" value="Genomic_DNA"/>
</dbReference>
<gene>
    <name evidence="1" type="ORF">H2B03_08235</name>
</gene>
<accession>A0AC60W0A1</accession>
<organism evidence="1 2">
    <name type="scientific">Candidatus Nitrosomaritimum aestuariumsis</name>
    <dbReference type="NCBI Taxonomy" id="3342354"/>
    <lineage>
        <taxon>Archaea</taxon>
        <taxon>Nitrososphaerota</taxon>
        <taxon>Nitrososphaeria</taxon>
        <taxon>Nitrosopumilales</taxon>
        <taxon>Nitrosopumilaceae</taxon>
        <taxon>Candidatus Nitrosomaritimum</taxon>
    </lineage>
</organism>
<protein>
    <submittedName>
        <fullName evidence="1">Uncharacterized protein</fullName>
    </submittedName>
</protein>